<dbReference type="Proteomes" id="UP001217776">
    <property type="component" value="Unassembled WGS sequence"/>
</dbReference>
<accession>A0A174R5P8</accession>
<evidence type="ECO:0000313" key="3">
    <source>
        <dbReference type="EMBL" id="KAB4312256.1"/>
    </source>
</evidence>
<sequence length="69" mass="8086">MEKQNNIILAPSSSQVTELYKLWRENHAGRLSDFYKFLTSPTDQRDRFLSGLENKSEFNGIFIVNTFEL</sequence>
<dbReference type="EMBL" id="JAQNVG010000009">
    <property type="protein sequence ID" value="MDC2235606.1"/>
    <property type="molecule type" value="Genomic_DNA"/>
</dbReference>
<dbReference type="Proteomes" id="UP000440614">
    <property type="component" value="Unassembled WGS sequence"/>
</dbReference>
<reference evidence="1 8" key="1">
    <citation type="submission" date="2015-09" db="EMBL/GenBank/DDBJ databases">
        <authorList>
            <consortium name="Pathogen Informatics"/>
        </authorList>
    </citation>
    <scope>NUCLEOTIDE SEQUENCE [LARGE SCALE GENOMIC DNA]</scope>
    <source>
        <strain evidence="1 8">2789STDY5834945</strain>
    </source>
</reference>
<evidence type="ECO:0000313" key="6">
    <source>
        <dbReference type="EMBL" id="MDC2235606.1"/>
    </source>
</evidence>
<dbReference type="EMBL" id="WCRY01000036">
    <property type="protein sequence ID" value="KAB4473093.1"/>
    <property type="molecule type" value="Genomic_DNA"/>
</dbReference>
<organism evidence="1 8">
    <name type="scientific">Bacteroides thetaiotaomicron</name>
    <dbReference type="NCBI Taxonomy" id="818"/>
    <lineage>
        <taxon>Bacteria</taxon>
        <taxon>Pseudomonadati</taxon>
        <taxon>Bacteroidota</taxon>
        <taxon>Bacteroidia</taxon>
        <taxon>Bacteroidales</taxon>
        <taxon>Bacteroidaceae</taxon>
        <taxon>Bacteroides</taxon>
    </lineage>
</organism>
<evidence type="ECO:0000313" key="11">
    <source>
        <dbReference type="Proteomes" id="UP000440614"/>
    </source>
</evidence>
<dbReference type="Proteomes" id="UP001200544">
    <property type="component" value="Unassembled WGS sequence"/>
</dbReference>
<dbReference type="Proteomes" id="UP000095541">
    <property type="component" value="Unassembled WGS sequence"/>
</dbReference>
<dbReference type="EMBL" id="WCSY01000011">
    <property type="protein sequence ID" value="KAB4312208.1"/>
    <property type="molecule type" value="Genomic_DNA"/>
</dbReference>
<evidence type="ECO:0000313" key="10">
    <source>
        <dbReference type="Proteomes" id="UP000436858"/>
    </source>
</evidence>
<protein>
    <submittedName>
        <fullName evidence="1">Uncharacterized protein</fullName>
    </submittedName>
</protein>
<evidence type="ECO:0000313" key="1">
    <source>
        <dbReference type="EMBL" id="CUP80842.1"/>
    </source>
</evidence>
<dbReference type="EMBL" id="JAHYQA010000004">
    <property type="protein sequence ID" value="MCE9237158.1"/>
    <property type="molecule type" value="Genomic_DNA"/>
</dbReference>
<evidence type="ECO:0000313" key="8">
    <source>
        <dbReference type="Proteomes" id="UP000095541"/>
    </source>
</evidence>
<evidence type="ECO:0000313" key="7">
    <source>
        <dbReference type="EMBL" id="RHD90321.1"/>
    </source>
</evidence>
<dbReference type="AlphaFoldDB" id="A0A174R5P8"/>
<evidence type="ECO:0000313" key="9">
    <source>
        <dbReference type="Proteomes" id="UP000284785"/>
    </source>
</evidence>
<reference evidence="7 9" key="2">
    <citation type="submission" date="2018-08" db="EMBL/GenBank/DDBJ databases">
        <title>A genome reference for cultivated species of the human gut microbiota.</title>
        <authorList>
            <person name="Zou Y."/>
            <person name="Xue W."/>
            <person name="Luo G."/>
        </authorList>
    </citation>
    <scope>NUCLEOTIDE SEQUENCE [LARGE SCALE GENOMIC DNA]</scope>
    <source>
        <strain evidence="7 9">AM30-26</strain>
    </source>
</reference>
<dbReference type="RefSeq" id="WP_004318206.1">
    <property type="nucleotide sequence ID" value="NZ_CABJDH010000008.1"/>
</dbReference>
<dbReference type="Proteomes" id="UP000284785">
    <property type="component" value="Unassembled WGS sequence"/>
</dbReference>
<evidence type="ECO:0000313" key="5">
    <source>
        <dbReference type="EMBL" id="MCE9237158.1"/>
    </source>
</evidence>
<proteinExistence type="predicted"/>
<dbReference type="EMBL" id="QSJP01000003">
    <property type="protein sequence ID" value="RHD90321.1"/>
    <property type="molecule type" value="Genomic_DNA"/>
</dbReference>
<evidence type="ECO:0000313" key="4">
    <source>
        <dbReference type="EMBL" id="KAB4473093.1"/>
    </source>
</evidence>
<dbReference type="Proteomes" id="UP000436858">
    <property type="component" value="Unassembled WGS sequence"/>
</dbReference>
<evidence type="ECO:0000313" key="2">
    <source>
        <dbReference type="EMBL" id="KAB4312208.1"/>
    </source>
</evidence>
<reference evidence="10 11" key="3">
    <citation type="journal article" date="2019" name="Nat. Med.">
        <title>A library of human gut bacterial isolates paired with longitudinal multiomics data enables mechanistic microbiome research.</title>
        <authorList>
            <person name="Poyet M."/>
            <person name="Groussin M."/>
            <person name="Gibbons S.M."/>
            <person name="Avila-Pacheco J."/>
            <person name="Jiang X."/>
            <person name="Kearney S.M."/>
            <person name="Perrotta A.R."/>
            <person name="Berdy B."/>
            <person name="Zhao S."/>
            <person name="Lieberman T.D."/>
            <person name="Swanson P.K."/>
            <person name="Smith M."/>
            <person name="Roesemann S."/>
            <person name="Alexander J.E."/>
            <person name="Rich S.A."/>
            <person name="Livny J."/>
            <person name="Vlamakis H."/>
            <person name="Clish C."/>
            <person name="Bullock K."/>
            <person name="Deik A."/>
            <person name="Scott J."/>
            <person name="Pierce K.A."/>
            <person name="Xavier R.J."/>
            <person name="Alm E.J."/>
        </authorList>
    </citation>
    <scope>NUCLEOTIDE SEQUENCE [LARGE SCALE GENOMIC DNA]</scope>
    <source>
        <strain evidence="4 10">BIOML-A162</strain>
        <strain evidence="2 11">BIOML-A188</strain>
    </source>
</reference>
<dbReference type="EMBL" id="WCSY01000011">
    <property type="protein sequence ID" value="KAB4312256.1"/>
    <property type="molecule type" value="Genomic_DNA"/>
</dbReference>
<gene>
    <name evidence="7" type="ORF">DW780_04910</name>
    <name evidence="1" type="ORF">ERS852557_01754</name>
    <name evidence="4" type="ORF">GAN91_23995</name>
    <name evidence="2" type="ORF">GAO51_12690</name>
    <name evidence="3" type="ORF">GAO51_12930</name>
    <name evidence="5" type="ORF">K0H07_08305</name>
    <name evidence="6" type="ORF">PO127_07580</name>
</gene>
<dbReference type="EMBL" id="CZBI01000002">
    <property type="protein sequence ID" value="CUP80842.1"/>
    <property type="molecule type" value="Genomic_DNA"/>
</dbReference>
<reference evidence="6" key="5">
    <citation type="submission" date="2022-10" db="EMBL/GenBank/DDBJ databases">
        <title>Human gut microbiome strain richness.</title>
        <authorList>
            <person name="Chen-Liaw A."/>
        </authorList>
    </citation>
    <scope>NUCLEOTIDE SEQUENCE</scope>
    <source>
        <strain evidence="6">1001283st1_A3_1001283B150304_161114</strain>
    </source>
</reference>
<reference evidence="5" key="4">
    <citation type="submission" date="2021-07" db="EMBL/GenBank/DDBJ databases">
        <title>Comparative genomics of Bacteroides fragilis group isolates reveals species-dependent resistance mechanisms and validates clinical tools for resistance prediction.</title>
        <authorList>
            <person name="Wallace M.J."/>
            <person name="Jean S."/>
            <person name="Wallace M.A."/>
            <person name="Carey-Ann B.D."/>
            <person name="Dantas G."/>
        </authorList>
    </citation>
    <scope>NUCLEOTIDE SEQUENCE</scope>
    <source>
        <strain evidence="5">BJH_160</strain>
    </source>
</reference>
<dbReference type="GeneID" id="75114540"/>
<name>A0A174R5P8_BACT4</name>